<feature type="domain" description="YTH" evidence="4">
    <location>
        <begin position="412"/>
        <end position="612"/>
    </location>
</feature>
<dbReference type="VEuPathDB" id="FungiDB:BO70DRAFT_375160"/>
<dbReference type="CDD" id="cd00590">
    <property type="entry name" value="RRM_SF"/>
    <property type="match status" value="1"/>
</dbReference>
<proteinExistence type="predicted"/>
<evidence type="ECO:0008006" key="7">
    <source>
        <dbReference type="Google" id="ProtNLM"/>
    </source>
</evidence>
<dbReference type="STRING" id="1448321.A0A317UT56"/>
<dbReference type="InterPro" id="IPR045168">
    <property type="entry name" value="YTH_prot"/>
</dbReference>
<evidence type="ECO:0000259" key="3">
    <source>
        <dbReference type="PROSITE" id="PS50102"/>
    </source>
</evidence>
<dbReference type="GO" id="GO:1990247">
    <property type="term" value="F:N6-methyladenosine-containing RNA reader activity"/>
    <property type="evidence" value="ECO:0007669"/>
    <property type="project" value="TreeGrafter"/>
</dbReference>
<dbReference type="PROSITE" id="PS50102">
    <property type="entry name" value="RRM"/>
    <property type="match status" value="1"/>
</dbReference>
<comment type="caution">
    <text evidence="5">The sequence shown here is derived from an EMBL/GenBank/DDBJ whole genome shotgun (WGS) entry which is preliminary data.</text>
</comment>
<evidence type="ECO:0000256" key="1">
    <source>
        <dbReference type="PROSITE-ProRule" id="PRU00176"/>
    </source>
</evidence>
<gene>
    <name evidence="5" type="ORF">BO70DRAFT_375160</name>
</gene>
<dbReference type="SUPFAM" id="SSF54928">
    <property type="entry name" value="RNA-binding domain, RBD"/>
    <property type="match status" value="1"/>
</dbReference>
<evidence type="ECO:0000313" key="5">
    <source>
        <dbReference type="EMBL" id="PWY64476.1"/>
    </source>
</evidence>
<feature type="compositionally biased region" description="Polar residues" evidence="2">
    <location>
        <begin position="367"/>
        <end position="386"/>
    </location>
</feature>
<dbReference type="Gene3D" id="3.10.590.10">
    <property type="entry name" value="ph1033 like domains"/>
    <property type="match status" value="1"/>
</dbReference>
<dbReference type="EMBL" id="MSFL01000063">
    <property type="protein sequence ID" value="PWY64476.1"/>
    <property type="molecule type" value="Genomic_DNA"/>
</dbReference>
<feature type="domain" description="RRM" evidence="3">
    <location>
        <begin position="291"/>
        <end position="365"/>
    </location>
</feature>
<dbReference type="InterPro" id="IPR000504">
    <property type="entry name" value="RRM_dom"/>
</dbReference>
<feature type="region of interest" description="Disordered" evidence="2">
    <location>
        <begin position="367"/>
        <end position="405"/>
    </location>
</feature>
<feature type="compositionally biased region" description="Basic and acidic residues" evidence="2">
    <location>
        <begin position="387"/>
        <end position="405"/>
    </location>
</feature>
<dbReference type="PANTHER" id="PTHR12357:SF3">
    <property type="entry name" value="YTH DOMAIN-CONTAINING PROTEIN 1"/>
    <property type="match status" value="1"/>
</dbReference>
<feature type="compositionally biased region" description="Polar residues" evidence="2">
    <location>
        <begin position="201"/>
        <end position="226"/>
    </location>
</feature>
<dbReference type="GO" id="GO:0005654">
    <property type="term" value="C:nucleoplasm"/>
    <property type="evidence" value="ECO:0007669"/>
    <property type="project" value="TreeGrafter"/>
</dbReference>
<dbReference type="InterPro" id="IPR057720">
    <property type="entry name" value="RRM_YTH1"/>
</dbReference>
<sequence>MTYSNNIAPSTRSESIQGAVDDTETLSIKNPCSASTISLETSRSDNAQNRFETRTYMTQSAHGNVPSPLDMRDVRSILPGLQSHSVPYEQLPIQQPFAPTAHPHGVVYAMHPLASFPGAPMNASMSFNAPFYQFYPPYIQQQHGGSHLPRGPVVDQSLMPHSPSHLNVNIPGQASGYGHRYYLQSAYMAASELGTGPPVMASSSQQNSCIQYSGLQSSNSPRTSSGPRKGKKQRSLNIEYDVSKTIVDGSTPMRPIPVQPSRSTDPTLHTPYTNISNASRGPSRKPKQSGNALWVGNLPPGTSIVDLKDYFSRDATKELESVFLIPKSNCAFINYKTAISCSAALSRFNDSRFQGARLVCRLRQGTVSPGSSNDPLGSSTSPQPQDSEVKLKDGETEGKDTKNDLSRTRVPSKYFIVKSLTVDDLELSRQSNIWATQTHNEEQLNQAYETADDVFLIFSANKSGEYYGYARMMSPIQDDESLSLKMPLRLDNNMREPESLDVTPTPATSTAPNGRIINDSARGAVFWEAESSEEEGGASKERITNEKVREPTDMGGQLIGKPFRIRWLSTTRVSFHRTRGLRNPWNANREVKIARDGTEIEPEVGRKLVQLFHSQPQD</sequence>
<dbReference type="RefSeq" id="XP_025394278.1">
    <property type="nucleotide sequence ID" value="XM_025545013.1"/>
</dbReference>
<evidence type="ECO:0000313" key="6">
    <source>
        <dbReference type="Proteomes" id="UP000247233"/>
    </source>
</evidence>
<feature type="region of interest" description="Disordered" evidence="2">
    <location>
        <begin position="197"/>
        <end position="295"/>
    </location>
</feature>
<keyword evidence="6" id="KW-1185">Reference proteome</keyword>
<evidence type="ECO:0000259" key="4">
    <source>
        <dbReference type="PROSITE" id="PS50882"/>
    </source>
</evidence>
<dbReference type="PANTHER" id="PTHR12357">
    <property type="entry name" value="YTH YT521-B HOMOLOGY DOMAIN-CONTAINING"/>
    <property type="match status" value="1"/>
</dbReference>
<keyword evidence="1" id="KW-0694">RNA-binding</keyword>
<dbReference type="Gene3D" id="3.30.70.330">
    <property type="match status" value="1"/>
</dbReference>
<dbReference type="GO" id="GO:0000398">
    <property type="term" value="P:mRNA splicing, via spliceosome"/>
    <property type="evidence" value="ECO:0007669"/>
    <property type="project" value="TreeGrafter"/>
</dbReference>
<dbReference type="CDD" id="cd21134">
    <property type="entry name" value="YTH"/>
    <property type="match status" value="1"/>
</dbReference>
<dbReference type="GO" id="GO:0000381">
    <property type="term" value="P:regulation of alternative mRNA splicing, via spliceosome"/>
    <property type="evidence" value="ECO:0007669"/>
    <property type="project" value="TreeGrafter"/>
</dbReference>
<dbReference type="SMART" id="SM00360">
    <property type="entry name" value="RRM"/>
    <property type="match status" value="1"/>
</dbReference>
<dbReference type="AlphaFoldDB" id="A0A317UT56"/>
<dbReference type="Pfam" id="PF04146">
    <property type="entry name" value="YTH"/>
    <property type="match status" value="1"/>
</dbReference>
<dbReference type="Pfam" id="PF25701">
    <property type="entry name" value="RRM_YTH1"/>
    <property type="match status" value="1"/>
</dbReference>
<feature type="region of interest" description="Disordered" evidence="2">
    <location>
        <begin position="496"/>
        <end position="515"/>
    </location>
</feature>
<dbReference type="GO" id="GO:0003729">
    <property type="term" value="F:mRNA binding"/>
    <property type="evidence" value="ECO:0007669"/>
    <property type="project" value="TreeGrafter"/>
</dbReference>
<dbReference type="InterPro" id="IPR007275">
    <property type="entry name" value="YTH_domain"/>
</dbReference>
<dbReference type="OrthoDB" id="306690at2759"/>
<name>A0A317UT56_9EURO</name>
<dbReference type="InterPro" id="IPR035979">
    <property type="entry name" value="RBD_domain_sf"/>
</dbReference>
<accession>A0A317UT56</accession>
<dbReference type="InterPro" id="IPR012677">
    <property type="entry name" value="Nucleotide-bd_a/b_plait_sf"/>
</dbReference>
<protein>
    <recommendedName>
        <fullName evidence="7">YT521-B-like splicing factor</fullName>
    </recommendedName>
</protein>
<dbReference type="GeneID" id="37067250"/>
<dbReference type="Proteomes" id="UP000247233">
    <property type="component" value="Unassembled WGS sequence"/>
</dbReference>
<feature type="compositionally biased region" description="Polar residues" evidence="2">
    <location>
        <begin position="260"/>
        <end position="280"/>
    </location>
</feature>
<evidence type="ECO:0000256" key="2">
    <source>
        <dbReference type="SAM" id="MobiDB-lite"/>
    </source>
</evidence>
<organism evidence="5 6">
    <name type="scientific">Aspergillus heteromorphus CBS 117.55</name>
    <dbReference type="NCBI Taxonomy" id="1448321"/>
    <lineage>
        <taxon>Eukaryota</taxon>
        <taxon>Fungi</taxon>
        <taxon>Dikarya</taxon>
        <taxon>Ascomycota</taxon>
        <taxon>Pezizomycotina</taxon>
        <taxon>Eurotiomycetes</taxon>
        <taxon>Eurotiomycetidae</taxon>
        <taxon>Eurotiales</taxon>
        <taxon>Aspergillaceae</taxon>
        <taxon>Aspergillus</taxon>
        <taxon>Aspergillus subgen. Circumdati</taxon>
    </lineage>
</organism>
<dbReference type="PROSITE" id="PS50882">
    <property type="entry name" value="YTH"/>
    <property type="match status" value="1"/>
</dbReference>
<reference evidence="5 6" key="1">
    <citation type="submission" date="2016-12" db="EMBL/GenBank/DDBJ databases">
        <title>The genomes of Aspergillus section Nigri reveals drivers in fungal speciation.</title>
        <authorList>
            <consortium name="DOE Joint Genome Institute"/>
            <person name="Vesth T.C."/>
            <person name="Nybo J."/>
            <person name="Theobald S."/>
            <person name="Brandl J."/>
            <person name="Frisvad J.C."/>
            <person name="Nielsen K.F."/>
            <person name="Lyhne E.K."/>
            <person name="Kogle M.E."/>
            <person name="Kuo A."/>
            <person name="Riley R."/>
            <person name="Clum A."/>
            <person name="Nolan M."/>
            <person name="Lipzen A."/>
            <person name="Salamov A."/>
            <person name="Henrissat B."/>
            <person name="Wiebenga A."/>
            <person name="De Vries R.P."/>
            <person name="Grigoriev I.V."/>
            <person name="Mortensen U.H."/>
            <person name="Andersen M.R."/>
            <person name="Baker S.E."/>
        </authorList>
    </citation>
    <scope>NUCLEOTIDE SEQUENCE [LARGE SCALE GENOMIC DNA]</scope>
    <source>
        <strain evidence="5 6">CBS 117.55</strain>
    </source>
</reference>